<gene>
    <name evidence="1" type="ORF">BDV95DRAFT_582356</name>
</gene>
<name>A0A7C8MEI2_9PLEO</name>
<dbReference type="AlphaFoldDB" id="A0A7C8MEI2"/>
<protein>
    <submittedName>
        <fullName evidence="1">Uncharacterized protein</fullName>
    </submittedName>
</protein>
<organism evidence="1 2">
    <name type="scientific">Massariosphaeria phaeospora</name>
    <dbReference type="NCBI Taxonomy" id="100035"/>
    <lineage>
        <taxon>Eukaryota</taxon>
        <taxon>Fungi</taxon>
        <taxon>Dikarya</taxon>
        <taxon>Ascomycota</taxon>
        <taxon>Pezizomycotina</taxon>
        <taxon>Dothideomycetes</taxon>
        <taxon>Pleosporomycetidae</taxon>
        <taxon>Pleosporales</taxon>
        <taxon>Pleosporales incertae sedis</taxon>
        <taxon>Massariosphaeria</taxon>
    </lineage>
</organism>
<keyword evidence="2" id="KW-1185">Reference proteome</keyword>
<dbReference type="OrthoDB" id="3649348at2759"/>
<dbReference type="Proteomes" id="UP000481861">
    <property type="component" value="Unassembled WGS sequence"/>
</dbReference>
<accession>A0A7C8MEI2</accession>
<evidence type="ECO:0000313" key="2">
    <source>
        <dbReference type="Proteomes" id="UP000481861"/>
    </source>
</evidence>
<reference evidence="1 2" key="1">
    <citation type="submission" date="2020-01" db="EMBL/GenBank/DDBJ databases">
        <authorList>
            <consortium name="DOE Joint Genome Institute"/>
            <person name="Haridas S."/>
            <person name="Albert R."/>
            <person name="Binder M."/>
            <person name="Bloem J."/>
            <person name="Labutti K."/>
            <person name="Salamov A."/>
            <person name="Andreopoulos B."/>
            <person name="Baker S.E."/>
            <person name="Barry K."/>
            <person name="Bills G."/>
            <person name="Bluhm B.H."/>
            <person name="Cannon C."/>
            <person name="Castanera R."/>
            <person name="Culley D.E."/>
            <person name="Daum C."/>
            <person name="Ezra D."/>
            <person name="Gonzalez J.B."/>
            <person name="Henrissat B."/>
            <person name="Kuo A."/>
            <person name="Liang C."/>
            <person name="Lipzen A."/>
            <person name="Lutzoni F."/>
            <person name="Magnuson J."/>
            <person name="Mondo S."/>
            <person name="Nolan M."/>
            <person name="Ohm R."/>
            <person name="Pangilinan J."/>
            <person name="Park H.-J.H."/>
            <person name="Ramirez L."/>
            <person name="Alfaro M."/>
            <person name="Sun H."/>
            <person name="Tritt A."/>
            <person name="Yoshinaga Y."/>
            <person name="Zwiers L.-H.L."/>
            <person name="Turgeon B.G."/>
            <person name="Goodwin S.B."/>
            <person name="Spatafora J.W."/>
            <person name="Crous P.W."/>
            <person name="Grigoriev I.V."/>
        </authorList>
    </citation>
    <scope>NUCLEOTIDE SEQUENCE [LARGE SCALE GENOMIC DNA]</scope>
    <source>
        <strain evidence="1 2">CBS 611.86</strain>
    </source>
</reference>
<comment type="caution">
    <text evidence="1">The sequence shown here is derived from an EMBL/GenBank/DDBJ whole genome shotgun (WGS) entry which is preliminary data.</text>
</comment>
<proteinExistence type="predicted"/>
<evidence type="ECO:0000313" key="1">
    <source>
        <dbReference type="EMBL" id="KAF2867544.1"/>
    </source>
</evidence>
<dbReference type="EMBL" id="JAADJZ010000023">
    <property type="protein sequence ID" value="KAF2867544.1"/>
    <property type="molecule type" value="Genomic_DNA"/>
</dbReference>
<sequence length="144" mass="15382">MAAPLPVVLCGKTEQIGAGVIATLKPEFEVIHFVLTPEGGKAQIPTILSGQKDVTTDSTLGTKNYEQTPVAILIGAGYDDQALDEMRAAAKDAKAVPWLRPDVTKPAPPLGPEYGKALVARIKETIKDLSEQGKLENNGDVVWY</sequence>